<accession>A0AAX3E072</accession>
<dbReference type="RefSeq" id="WP_264075416.1">
    <property type="nucleotide sequence ID" value="NZ_CP076676.1"/>
</dbReference>
<evidence type="ECO:0000313" key="5">
    <source>
        <dbReference type="EMBL" id="UYO40379.1"/>
    </source>
</evidence>
<name>A0AAX3E072_RHOPL</name>
<dbReference type="PROSITE" id="PS51379">
    <property type="entry name" value="4FE4S_FER_2"/>
    <property type="match status" value="1"/>
</dbReference>
<keyword evidence="1" id="KW-0479">Metal-binding</keyword>
<dbReference type="GO" id="GO:0046872">
    <property type="term" value="F:metal ion binding"/>
    <property type="evidence" value="ECO:0007669"/>
    <property type="project" value="UniProtKB-KW"/>
</dbReference>
<gene>
    <name evidence="5" type="ORF">KQX62_03420</name>
</gene>
<dbReference type="GO" id="GO:0051536">
    <property type="term" value="F:iron-sulfur cluster binding"/>
    <property type="evidence" value="ECO:0007669"/>
    <property type="project" value="UniProtKB-KW"/>
</dbReference>
<evidence type="ECO:0000256" key="1">
    <source>
        <dbReference type="ARBA" id="ARBA00022723"/>
    </source>
</evidence>
<evidence type="ECO:0000256" key="3">
    <source>
        <dbReference type="ARBA" id="ARBA00023014"/>
    </source>
</evidence>
<protein>
    <submittedName>
        <fullName evidence="5">YfhL family 4Fe-4S dicluster ferredoxin</fullName>
    </submittedName>
</protein>
<dbReference type="InterPro" id="IPR017896">
    <property type="entry name" value="4Fe4S_Fe-S-bd"/>
</dbReference>
<evidence type="ECO:0000313" key="6">
    <source>
        <dbReference type="Proteomes" id="UP001163166"/>
    </source>
</evidence>
<dbReference type="Gene3D" id="3.30.70.20">
    <property type="match status" value="1"/>
</dbReference>
<dbReference type="Proteomes" id="UP001163166">
    <property type="component" value="Chromosome"/>
</dbReference>
<feature type="domain" description="4Fe-4S ferredoxin-type" evidence="4">
    <location>
        <begin position="1"/>
        <end position="29"/>
    </location>
</feature>
<proteinExistence type="predicted"/>
<dbReference type="AlphaFoldDB" id="A0AAX3E072"/>
<organism evidence="5 6">
    <name type="scientific">Rhodopseudomonas palustris</name>
    <dbReference type="NCBI Taxonomy" id="1076"/>
    <lineage>
        <taxon>Bacteria</taxon>
        <taxon>Pseudomonadati</taxon>
        <taxon>Pseudomonadota</taxon>
        <taxon>Alphaproteobacteria</taxon>
        <taxon>Hyphomicrobiales</taxon>
        <taxon>Nitrobacteraceae</taxon>
        <taxon>Rhodopseudomonas</taxon>
    </lineage>
</organism>
<dbReference type="NCBIfam" id="NF033683">
    <property type="entry name" value="di_4Fe-4S_YfhL"/>
    <property type="match status" value="1"/>
</dbReference>
<dbReference type="SUPFAM" id="SSF54862">
    <property type="entry name" value="4Fe-4S ferredoxins"/>
    <property type="match status" value="1"/>
</dbReference>
<evidence type="ECO:0000256" key="2">
    <source>
        <dbReference type="ARBA" id="ARBA00023004"/>
    </source>
</evidence>
<dbReference type="PROSITE" id="PS00198">
    <property type="entry name" value="4FE4S_FER_1"/>
    <property type="match status" value="1"/>
</dbReference>
<sequence length="81" mass="8962">MALMINEDCTACDACRPVCPNQAISASDTIYSVDALRCTECVGAEDEPQCQLVCPADCIVPNPDWRETPEQLQDKYQQLHS</sequence>
<keyword evidence="3" id="KW-0411">Iron-sulfur</keyword>
<dbReference type="InterPro" id="IPR017900">
    <property type="entry name" value="4Fe4S_Fe_S_CS"/>
</dbReference>
<dbReference type="EMBL" id="CP076676">
    <property type="protein sequence ID" value="UYO40379.1"/>
    <property type="molecule type" value="Genomic_DNA"/>
</dbReference>
<keyword evidence="2" id="KW-0408">Iron</keyword>
<dbReference type="Pfam" id="PF00037">
    <property type="entry name" value="Fer4"/>
    <property type="match status" value="1"/>
</dbReference>
<reference evidence="5" key="1">
    <citation type="journal article" date="2022" name="Biol. Control">
        <title>In silico genomic analysis of Rhodopseudomonas palustris strains revealed potential biocontrol agents and crop yield enhancers.</title>
        <authorList>
            <person name="Surachat K."/>
            <person name="Kantachote D."/>
            <person name="Deachamag P."/>
            <person name="Wonglapsuwan M."/>
        </authorList>
    </citation>
    <scope>NUCLEOTIDE SEQUENCE</scope>
    <source>
        <strain evidence="5">TLS06</strain>
    </source>
</reference>
<dbReference type="InterPro" id="IPR047927">
    <property type="entry name" value="YfhL-like"/>
</dbReference>
<evidence type="ECO:0000259" key="4">
    <source>
        <dbReference type="PROSITE" id="PS51379"/>
    </source>
</evidence>